<feature type="compositionally biased region" description="Low complexity" evidence="1">
    <location>
        <begin position="19"/>
        <end position="33"/>
    </location>
</feature>
<evidence type="ECO:0000313" key="3">
    <source>
        <dbReference type="Proteomes" id="UP001209878"/>
    </source>
</evidence>
<accession>A0AAD9UH18</accession>
<proteinExistence type="predicted"/>
<sequence>MPIRLAPLAPSSSGDETESNASSSVSVVPSVRSTTEPVMRHYNVLEAGLKSHAALRTCMEEREFHIEIAKEKKTINNKVKMALHNRPPLHYPGGRVKHIPLR</sequence>
<dbReference type="Proteomes" id="UP001209878">
    <property type="component" value="Unassembled WGS sequence"/>
</dbReference>
<comment type="caution">
    <text evidence="2">The sequence shown here is derived from an EMBL/GenBank/DDBJ whole genome shotgun (WGS) entry which is preliminary data.</text>
</comment>
<gene>
    <name evidence="2" type="ORF">NP493_115g03018</name>
</gene>
<protein>
    <submittedName>
        <fullName evidence="2">Uncharacterized protein</fullName>
    </submittedName>
</protein>
<dbReference type="AlphaFoldDB" id="A0AAD9UH18"/>
<reference evidence="2" key="1">
    <citation type="journal article" date="2023" name="Mol. Biol. Evol.">
        <title>Third-Generation Sequencing Reveals the Adaptive Role of the Epigenome in Three Deep-Sea Polychaetes.</title>
        <authorList>
            <person name="Perez M."/>
            <person name="Aroh O."/>
            <person name="Sun Y."/>
            <person name="Lan Y."/>
            <person name="Juniper S.K."/>
            <person name="Young C.R."/>
            <person name="Angers B."/>
            <person name="Qian P.Y."/>
        </authorList>
    </citation>
    <scope>NUCLEOTIDE SEQUENCE</scope>
    <source>
        <strain evidence="2">R07B-5</strain>
    </source>
</reference>
<evidence type="ECO:0000256" key="1">
    <source>
        <dbReference type="SAM" id="MobiDB-lite"/>
    </source>
</evidence>
<feature type="region of interest" description="Disordered" evidence="1">
    <location>
        <begin position="1"/>
        <end position="33"/>
    </location>
</feature>
<name>A0AAD9UH18_RIDPI</name>
<organism evidence="2 3">
    <name type="scientific">Ridgeia piscesae</name>
    <name type="common">Tubeworm</name>
    <dbReference type="NCBI Taxonomy" id="27915"/>
    <lineage>
        <taxon>Eukaryota</taxon>
        <taxon>Metazoa</taxon>
        <taxon>Spiralia</taxon>
        <taxon>Lophotrochozoa</taxon>
        <taxon>Annelida</taxon>
        <taxon>Polychaeta</taxon>
        <taxon>Sedentaria</taxon>
        <taxon>Canalipalpata</taxon>
        <taxon>Sabellida</taxon>
        <taxon>Siboglinidae</taxon>
        <taxon>Ridgeia</taxon>
    </lineage>
</organism>
<keyword evidence="3" id="KW-1185">Reference proteome</keyword>
<evidence type="ECO:0000313" key="2">
    <source>
        <dbReference type="EMBL" id="KAK2189071.1"/>
    </source>
</evidence>
<dbReference type="EMBL" id="JAODUO010000114">
    <property type="protein sequence ID" value="KAK2189071.1"/>
    <property type="molecule type" value="Genomic_DNA"/>
</dbReference>